<name>A0A1F6U049_9PROT</name>
<reference evidence="1 2" key="1">
    <citation type="journal article" date="2016" name="Nat. Commun.">
        <title>Thousands of microbial genomes shed light on interconnected biogeochemical processes in an aquifer system.</title>
        <authorList>
            <person name="Anantharaman K."/>
            <person name="Brown C.T."/>
            <person name="Hug L.A."/>
            <person name="Sharon I."/>
            <person name="Castelle C.J."/>
            <person name="Probst A.J."/>
            <person name="Thomas B.C."/>
            <person name="Singh A."/>
            <person name="Wilkins M.J."/>
            <person name="Karaoz U."/>
            <person name="Brodie E.L."/>
            <person name="Williams K.H."/>
            <person name="Hubbard S.S."/>
            <person name="Banfield J.F."/>
        </authorList>
    </citation>
    <scope>NUCLEOTIDE SEQUENCE [LARGE SCALE GENOMIC DNA]</scope>
</reference>
<dbReference type="AlphaFoldDB" id="A0A1F6U049"/>
<comment type="caution">
    <text evidence="1">The sequence shown here is derived from an EMBL/GenBank/DDBJ whole genome shotgun (WGS) entry which is preliminary data.</text>
</comment>
<dbReference type="STRING" id="1817768.A3A87_01115"/>
<dbReference type="SUPFAM" id="SSF46785">
    <property type="entry name" value="Winged helix' DNA-binding domain"/>
    <property type="match status" value="1"/>
</dbReference>
<organism evidence="1 2">
    <name type="scientific">Candidatus Muproteobacteria bacterium RIFCSPLOWO2_01_FULL_60_18</name>
    <dbReference type="NCBI Taxonomy" id="1817768"/>
    <lineage>
        <taxon>Bacteria</taxon>
        <taxon>Pseudomonadati</taxon>
        <taxon>Pseudomonadota</taxon>
        <taxon>Candidatus Muproteobacteria</taxon>
    </lineage>
</organism>
<dbReference type="InterPro" id="IPR036388">
    <property type="entry name" value="WH-like_DNA-bd_sf"/>
</dbReference>
<gene>
    <name evidence="1" type="ORF">A3A87_01115</name>
</gene>
<evidence type="ECO:0008006" key="3">
    <source>
        <dbReference type="Google" id="ProtNLM"/>
    </source>
</evidence>
<dbReference type="InterPro" id="IPR036390">
    <property type="entry name" value="WH_DNA-bd_sf"/>
</dbReference>
<dbReference type="EMBL" id="MFTC01000061">
    <property type="protein sequence ID" value="OGI50758.1"/>
    <property type="molecule type" value="Genomic_DNA"/>
</dbReference>
<dbReference type="Proteomes" id="UP000179037">
    <property type="component" value="Unassembled WGS sequence"/>
</dbReference>
<sequence>MKRVVTVRVESLDEGLESFRRAWKSRRYQGEFVTFERLSDMARTLTPTRFELLRMLQAKGPLALRALARLLDRDVKSVHRDVKPLAELGLIESGERGLFVPYDEIRAEFTMRRKAA</sequence>
<accession>A0A1F6U049</accession>
<dbReference type="Pfam" id="PF25212">
    <property type="entry name" value="HVO_A0114"/>
    <property type="match status" value="1"/>
</dbReference>
<evidence type="ECO:0000313" key="2">
    <source>
        <dbReference type="Proteomes" id="UP000179037"/>
    </source>
</evidence>
<protein>
    <recommendedName>
        <fullName evidence="3">HTH marR-type domain-containing protein</fullName>
    </recommendedName>
</protein>
<evidence type="ECO:0000313" key="1">
    <source>
        <dbReference type="EMBL" id="OGI50758.1"/>
    </source>
</evidence>
<dbReference type="Gene3D" id="1.10.10.10">
    <property type="entry name" value="Winged helix-like DNA-binding domain superfamily/Winged helix DNA-binding domain"/>
    <property type="match status" value="1"/>
</dbReference>
<proteinExistence type="predicted"/>